<dbReference type="Proteomes" id="UP000695022">
    <property type="component" value="Unplaced"/>
</dbReference>
<protein>
    <submittedName>
        <fullName evidence="3">Sperm-tail PG-rich repeat-containing protein 2-like</fullName>
    </submittedName>
</protein>
<dbReference type="RefSeq" id="XP_014675211.1">
    <property type="nucleotide sequence ID" value="XM_014819725.1"/>
</dbReference>
<dbReference type="Pfam" id="PF07004">
    <property type="entry name" value="SHIPPO-rpt"/>
    <property type="match status" value="3"/>
</dbReference>
<dbReference type="PANTHER" id="PTHR21580:SF60">
    <property type="entry name" value="SPERM-TAIL PG-RICH REPEAT-CONTAINING PROTEIN 2"/>
    <property type="match status" value="1"/>
</dbReference>
<evidence type="ECO:0000256" key="1">
    <source>
        <dbReference type="SAM" id="MobiDB-lite"/>
    </source>
</evidence>
<feature type="region of interest" description="Disordered" evidence="1">
    <location>
        <begin position="394"/>
        <end position="451"/>
    </location>
</feature>
<feature type="compositionally biased region" description="Polar residues" evidence="1">
    <location>
        <begin position="415"/>
        <end position="424"/>
    </location>
</feature>
<keyword evidence="2" id="KW-1185">Reference proteome</keyword>
<feature type="region of interest" description="Disordered" evidence="1">
    <location>
        <begin position="288"/>
        <end position="309"/>
    </location>
</feature>
<evidence type="ECO:0000313" key="2">
    <source>
        <dbReference type="Proteomes" id="UP000695022"/>
    </source>
</evidence>
<feature type="region of interest" description="Disordered" evidence="1">
    <location>
        <begin position="1"/>
        <end position="27"/>
    </location>
</feature>
<sequence>MYDRAERNVCAEATGSTSPAVGPGSYQPKLPQSVGARRLRAYAPFLSMAPRRTLAIRAETLTNPGPAKYDPRLSQRNVKGGRVLSNRGKRFADRLSDAPGPGAYRLSRWGDRGAAADVGAQQEAVADAGGRLIKSHIIYDVRGQPPSVPSPGQANGYDESEFGLLQKSRADEKDTTMGPAYYNVGSDETKTTRVYKGVFFAKQTGKRMDFRGRRGPGPGDYKVTMPIGRAYDKSTPLFEAHLPRYHEIVVHVEQKKAVPGPGKYDQSGQFEQLVERGRLRTTLPHPAFGCQTQRFDPHEMSDAPAPGSYEEVRSSLHVPDGDGIAAAGVTFTRRPFNQTSLRFCPEHAIRETPGPGTYHHHGMGLQSLHHAYLTRTQGGSFGSTAVRTLPMTTRQQAAVPGPGCYEPDARPPGNRSKTSYTFASRSKRFRAAKTSANVAPPPGAYESDKAHDRTQCRQRPTRCFADHASFLSSAERFTAVPEIVRAQPDVKNPGPGAYELQLGWCGKSALMVTKTERFKHVVPDLPGPGHYTLPPRLRNTILKGTYNMTLDNPVPPCGRNSKTGIAEKAFPLTGISTLG</sequence>
<evidence type="ECO:0000313" key="3">
    <source>
        <dbReference type="RefSeq" id="XP_014675211.1"/>
    </source>
</evidence>
<proteinExistence type="predicted"/>
<organism evidence="2 3">
    <name type="scientific">Priapulus caudatus</name>
    <name type="common">Priapulid worm</name>
    <dbReference type="NCBI Taxonomy" id="37621"/>
    <lineage>
        <taxon>Eukaryota</taxon>
        <taxon>Metazoa</taxon>
        <taxon>Ecdysozoa</taxon>
        <taxon>Scalidophora</taxon>
        <taxon>Priapulida</taxon>
        <taxon>Priapulimorpha</taxon>
        <taxon>Priapulimorphida</taxon>
        <taxon>Priapulidae</taxon>
        <taxon>Priapulus</taxon>
    </lineage>
</organism>
<name>A0ABM1ESP0_PRICU</name>
<dbReference type="PANTHER" id="PTHR21580">
    <property type="entry name" value="SHIPPO-1-RELATED"/>
    <property type="match status" value="1"/>
</dbReference>
<accession>A0ABM1ESP0</accession>
<reference evidence="3" key="1">
    <citation type="submission" date="2025-08" db="UniProtKB">
        <authorList>
            <consortium name="RefSeq"/>
        </authorList>
    </citation>
    <scope>IDENTIFICATION</scope>
</reference>
<dbReference type="InterPro" id="IPR010736">
    <property type="entry name" value="SHIPPO-rpt"/>
</dbReference>
<dbReference type="InterPro" id="IPR051291">
    <property type="entry name" value="CIMAP"/>
</dbReference>
<dbReference type="GeneID" id="106815278"/>
<gene>
    <name evidence="3" type="primary">LOC106815278</name>
</gene>